<feature type="region of interest" description="Disordered" evidence="1">
    <location>
        <begin position="25"/>
        <end position="62"/>
    </location>
</feature>
<organism evidence="2 3">
    <name type="scientific">Holothuria leucospilota</name>
    <name type="common">Black long sea cucumber</name>
    <name type="synonym">Mertensiothuria leucospilota</name>
    <dbReference type="NCBI Taxonomy" id="206669"/>
    <lineage>
        <taxon>Eukaryota</taxon>
        <taxon>Metazoa</taxon>
        <taxon>Echinodermata</taxon>
        <taxon>Eleutherozoa</taxon>
        <taxon>Echinozoa</taxon>
        <taxon>Holothuroidea</taxon>
        <taxon>Aspidochirotacea</taxon>
        <taxon>Aspidochirotida</taxon>
        <taxon>Holothuriidae</taxon>
        <taxon>Holothuria</taxon>
    </lineage>
</organism>
<dbReference type="EMBL" id="JAIZAY010000002">
    <property type="protein sequence ID" value="KAJ8046238.1"/>
    <property type="molecule type" value="Genomic_DNA"/>
</dbReference>
<evidence type="ECO:0000313" key="3">
    <source>
        <dbReference type="Proteomes" id="UP001152320"/>
    </source>
</evidence>
<reference evidence="2" key="1">
    <citation type="submission" date="2021-10" db="EMBL/GenBank/DDBJ databases">
        <title>Tropical sea cucumber genome reveals ecological adaptation and Cuvierian tubules defense mechanism.</title>
        <authorList>
            <person name="Chen T."/>
        </authorList>
    </citation>
    <scope>NUCLEOTIDE SEQUENCE</scope>
    <source>
        <strain evidence="2">Nanhai2018</strain>
        <tissue evidence="2">Muscle</tissue>
    </source>
</reference>
<gene>
    <name evidence="2" type="ORF">HOLleu_04853</name>
</gene>
<name>A0A9Q1CK52_HOLLE</name>
<accession>A0A9Q1CK52</accession>
<protein>
    <recommendedName>
        <fullName evidence="4">GIY-YIG domain-containing protein</fullName>
    </recommendedName>
</protein>
<sequence>MASDRVVENGRNRRVLVLQEAPSSLTFSGDSDETDNTSSEDVFRSFQSTRSPWTPKPGSNNNRFNIHQHFTCTSANVVYVLVCKRCYILYVGETKRRLADRVTEHLKSIKQNLPGFPVATHFNPHQHGRSVT</sequence>
<dbReference type="AlphaFoldDB" id="A0A9Q1CK52"/>
<proteinExistence type="predicted"/>
<evidence type="ECO:0000256" key="1">
    <source>
        <dbReference type="SAM" id="MobiDB-lite"/>
    </source>
</evidence>
<evidence type="ECO:0000313" key="2">
    <source>
        <dbReference type="EMBL" id="KAJ8046238.1"/>
    </source>
</evidence>
<evidence type="ECO:0008006" key="4">
    <source>
        <dbReference type="Google" id="ProtNLM"/>
    </source>
</evidence>
<keyword evidence="3" id="KW-1185">Reference proteome</keyword>
<comment type="caution">
    <text evidence="2">The sequence shown here is derived from an EMBL/GenBank/DDBJ whole genome shotgun (WGS) entry which is preliminary data.</text>
</comment>
<dbReference type="Proteomes" id="UP001152320">
    <property type="component" value="Chromosome 2"/>
</dbReference>
<feature type="compositionally biased region" description="Polar residues" evidence="1">
    <location>
        <begin position="45"/>
        <end position="62"/>
    </location>
</feature>